<feature type="compositionally biased region" description="Polar residues" evidence="2">
    <location>
        <begin position="248"/>
        <end position="258"/>
    </location>
</feature>
<protein>
    <submittedName>
        <fullName evidence="3">Uncharacterized protein</fullName>
    </submittedName>
</protein>
<dbReference type="CDD" id="cd16653">
    <property type="entry name" value="RING-like_Rtf2"/>
    <property type="match status" value="1"/>
</dbReference>
<comment type="similarity">
    <text evidence="1">Belongs to the rtf2 family.</text>
</comment>
<name>J5TTB4_TRIAS</name>
<reference evidence="3 4" key="1">
    <citation type="journal article" date="2012" name="Eukaryot. Cell">
        <title>Draft genome sequence of CBS 2479, the standard type strain of Trichosporon asahii.</title>
        <authorList>
            <person name="Yang R.Y."/>
            <person name="Li H.T."/>
            <person name="Zhu H."/>
            <person name="Zhou G.P."/>
            <person name="Wang M."/>
            <person name="Wang L."/>
        </authorList>
    </citation>
    <scope>NUCLEOTIDE SEQUENCE [LARGE SCALE GENOMIC DNA]</scope>
    <source>
        <strain evidence="4">ATCC 90039 / CBS 2479 / JCM 2466 / KCTC 7840 / NCYC 2677 / UAMH 7654</strain>
    </source>
</reference>
<dbReference type="PANTHER" id="PTHR12775">
    <property type="entry name" value="PROTEIN C20ORF43 HOMOLOG"/>
    <property type="match status" value="1"/>
</dbReference>
<dbReference type="GO" id="GO:0006274">
    <property type="term" value="P:DNA replication termination"/>
    <property type="evidence" value="ECO:0007669"/>
    <property type="project" value="TreeGrafter"/>
</dbReference>
<dbReference type="AlphaFoldDB" id="J5TTB4"/>
<dbReference type="Proteomes" id="UP000002748">
    <property type="component" value="Unassembled WGS sequence"/>
</dbReference>
<evidence type="ECO:0000256" key="1">
    <source>
        <dbReference type="ARBA" id="ARBA00009885"/>
    </source>
</evidence>
<evidence type="ECO:0000313" key="4">
    <source>
        <dbReference type="Proteomes" id="UP000002748"/>
    </source>
</evidence>
<organism evidence="3 4">
    <name type="scientific">Trichosporon asahii var. asahii (strain ATCC 90039 / CBS 2479 / JCM 2466 / KCTC 7840 / NBRC 103889/ NCYC 2677 / UAMH 7654)</name>
    <name type="common">Yeast</name>
    <dbReference type="NCBI Taxonomy" id="1186058"/>
    <lineage>
        <taxon>Eukaryota</taxon>
        <taxon>Fungi</taxon>
        <taxon>Dikarya</taxon>
        <taxon>Basidiomycota</taxon>
        <taxon>Agaricomycotina</taxon>
        <taxon>Tremellomycetes</taxon>
        <taxon>Trichosporonales</taxon>
        <taxon>Trichosporonaceae</taxon>
        <taxon>Trichosporon</taxon>
    </lineage>
</organism>
<comment type="caution">
    <text evidence="3">The sequence shown here is derived from an EMBL/GenBank/DDBJ whole genome shotgun (WGS) entry which is preliminary data.</text>
</comment>
<sequence length="312" mass="34158">MGADGGSIPDRRDLVKTKGKLEKTDKALLRERFFYCALSKPVVLDPLGKLYNKEAIIEYLIDKTAYGDGDEICPYIKSVKTLNLMPNPALSEGDDATSVSRAPFVCWLSLKEMTGAVPFIAIRNCGCVFSEAAVRAIIPNLAKGPESFSDGPAEPVACPNCTKPFDPSAQSSVMPIYPSPEVQDLLLDVLLAKRAAGKSSKKRKADKGEKVAEPENGEKKAKKDKAEKRDREERTGSGSPAPRAGAQPTVSRSVQSLLAEQEKKRLAAQENMSDAVKSMFRAKSDKKDDTSDFFGRTFNRVSTQIRHRVWAD</sequence>
<dbReference type="GeneID" id="25986269"/>
<feature type="region of interest" description="Disordered" evidence="2">
    <location>
        <begin position="197"/>
        <end position="272"/>
    </location>
</feature>
<dbReference type="GO" id="GO:0005634">
    <property type="term" value="C:nucleus"/>
    <property type="evidence" value="ECO:0007669"/>
    <property type="project" value="TreeGrafter"/>
</dbReference>
<feature type="compositionally biased region" description="Basic and acidic residues" evidence="2">
    <location>
        <begin position="206"/>
        <end position="235"/>
    </location>
</feature>
<gene>
    <name evidence="3" type="ORF">A1Q1_02756</name>
</gene>
<evidence type="ECO:0000256" key="2">
    <source>
        <dbReference type="SAM" id="MobiDB-lite"/>
    </source>
</evidence>
<dbReference type="KEGG" id="tasa:A1Q1_02756"/>
<evidence type="ECO:0000313" key="3">
    <source>
        <dbReference type="EMBL" id="EJT52706.1"/>
    </source>
</evidence>
<proteinExistence type="inferred from homology"/>
<dbReference type="Pfam" id="PF04641">
    <property type="entry name" value="Rtf2"/>
    <property type="match status" value="1"/>
</dbReference>
<accession>J5TTB4</accession>
<dbReference type="HOGENOM" id="CLU_048955_2_0_1"/>
<dbReference type="OrthoDB" id="247013at2759"/>
<dbReference type="EMBL" id="ALBS01000020">
    <property type="protein sequence ID" value="EJT52706.1"/>
    <property type="molecule type" value="Genomic_DNA"/>
</dbReference>
<dbReference type="RefSeq" id="XP_014184143.1">
    <property type="nucleotide sequence ID" value="XM_014328668.1"/>
</dbReference>
<dbReference type="InterPro" id="IPR027799">
    <property type="entry name" value="Rtf2_RING-finger"/>
</dbReference>
<dbReference type="PANTHER" id="PTHR12775:SF0">
    <property type="entry name" value="REPLICATION TERMINATION FACTOR 2"/>
    <property type="match status" value="1"/>
</dbReference>
<dbReference type="VEuPathDB" id="FungiDB:A1Q1_02756"/>
<dbReference type="InterPro" id="IPR006735">
    <property type="entry name" value="Rtf2"/>
</dbReference>